<evidence type="ECO:0000256" key="6">
    <source>
        <dbReference type="ARBA" id="ARBA00023065"/>
    </source>
</evidence>
<dbReference type="InterPro" id="IPR012910">
    <property type="entry name" value="Plug_dom"/>
</dbReference>
<comment type="caution">
    <text evidence="14">The sequence shown here is derived from an EMBL/GenBank/DDBJ whole genome shotgun (WGS) entry which is preliminary data.</text>
</comment>
<dbReference type="Pfam" id="PF00593">
    <property type="entry name" value="TonB_dep_Rec_b-barrel"/>
    <property type="match status" value="1"/>
</dbReference>
<evidence type="ECO:0000256" key="3">
    <source>
        <dbReference type="ARBA" id="ARBA00022452"/>
    </source>
</evidence>
<proteinExistence type="inferred from homology"/>
<evidence type="ECO:0000256" key="10">
    <source>
        <dbReference type="PROSITE-ProRule" id="PRU01360"/>
    </source>
</evidence>
<keyword evidence="3 10" id="KW-1134">Transmembrane beta strand</keyword>
<evidence type="ECO:0000259" key="12">
    <source>
        <dbReference type="Pfam" id="PF00593"/>
    </source>
</evidence>
<reference evidence="14" key="1">
    <citation type="submission" date="2019-10" db="EMBL/GenBank/DDBJ databases">
        <title>Draft genome sequence of Panacibacter sp. KCS-6.</title>
        <authorList>
            <person name="Yim K.J."/>
        </authorList>
    </citation>
    <scope>NUCLEOTIDE SEQUENCE</scope>
    <source>
        <strain evidence="14">KCS-6</strain>
    </source>
</reference>
<dbReference type="InterPro" id="IPR010917">
    <property type="entry name" value="TonB_rcpt_CS"/>
</dbReference>
<organism evidence="14 15">
    <name type="scientific">Limnovirga soli</name>
    <dbReference type="NCBI Taxonomy" id="2656915"/>
    <lineage>
        <taxon>Bacteria</taxon>
        <taxon>Pseudomonadati</taxon>
        <taxon>Bacteroidota</taxon>
        <taxon>Chitinophagia</taxon>
        <taxon>Chitinophagales</taxon>
        <taxon>Chitinophagaceae</taxon>
        <taxon>Limnovirga</taxon>
    </lineage>
</organism>
<comment type="subcellular location">
    <subcellularLocation>
        <location evidence="1 10">Cell outer membrane</location>
        <topology evidence="1 10">Multi-pass membrane protein</topology>
    </subcellularLocation>
</comment>
<comment type="similarity">
    <text evidence="10 11">Belongs to the TonB-dependent receptor family.</text>
</comment>
<dbReference type="InterPro" id="IPR036942">
    <property type="entry name" value="Beta-barrel_TonB_sf"/>
</dbReference>
<keyword evidence="15" id="KW-1185">Reference proteome</keyword>
<evidence type="ECO:0000259" key="13">
    <source>
        <dbReference type="Pfam" id="PF07715"/>
    </source>
</evidence>
<feature type="domain" description="TonB-dependent receptor-like beta-barrel" evidence="12">
    <location>
        <begin position="208"/>
        <end position="632"/>
    </location>
</feature>
<keyword evidence="5" id="KW-0732">Signal</keyword>
<accession>A0A8J8JWM7</accession>
<keyword evidence="4 10" id="KW-0812">Transmembrane</keyword>
<keyword evidence="8 10" id="KW-0472">Membrane</keyword>
<evidence type="ECO:0000256" key="5">
    <source>
        <dbReference type="ARBA" id="ARBA00022729"/>
    </source>
</evidence>
<dbReference type="EMBL" id="WHPF01000005">
    <property type="protein sequence ID" value="NNV55461.1"/>
    <property type="molecule type" value="Genomic_DNA"/>
</dbReference>
<dbReference type="PANTHER" id="PTHR30069">
    <property type="entry name" value="TONB-DEPENDENT OUTER MEMBRANE RECEPTOR"/>
    <property type="match status" value="1"/>
</dbReference>
<protein>
    <submittedName>
        <fullName evidence="14">TonB-dependent receptor</fullName>
    </submittedName>
</protein>
<evidence type="ECO:0000256" key="2">
    <source>
        <dbReference type="ARBA" id="ARBA00022448"/>
    </source>
</evidence>
<dbReference type="GO" id="GO:0015889">
    <property type="term" value="P:cobalamin transport"/>
    <property type="evidence" value="ECO:0007669"/>
    <property type="project" value="TreeGrafter"/>
</dbReference>
<name>A0A8J8JWM7_9BACT</name>
<dbReference type="CDD" id="cd01347">
    <property type="entry name" value="ligand_gated_channel"/>
    <property type="match status" value="1"/>
</dbReference>
<dbReference type="Pfam" id="PF07715">
    <property type="entry name" value="Plug"/>
    <property type="match status" value="1"/>
</dbReference>
<keyword evidence="7 11" id="KW-0798">TonB box</keyword>
<keyword evidence="2 10" id="KW-0813">Transport</keyword>
<gene>
    <name evidence="14" type="ORF">GD597_08335</name>
</gene>
<dbReference type="Gene3D" id="2.40.170.20">
    <property type="entry name" value="TonB-dependent receptor, beta-barrel domain"/>
    <property type="match status" value="1"/>
</dbReference>
<dbReference type="GO" id="GO:0006811">
    <property type="term" value="P:monoatomic ion transport"/>
    <property type="evidence" value="ECO:0007669"/>
    <property type="project" value="UniProtKB-KW"/>
</dbReference>
<dbReference type="GO" id="GO:0009279">
    <property type="term" value="C:cell outer membrane"/>
    <property type="evidence" value="ECO:0007669"/>
    <property type="project" value="UniProtKB-SubCell"/>
</dbReference>
<dbReference type="SUPFAM" id="SSF56935">
    <property type="entry name" value="Porins"/>
    <property type="match status" value="1"/>
</dbReference>
<dbReference type="PROSITE" id="PS52016">
    <property type="entry name" value="TONB_DEPENDENT_REC_3"/>
    <property type="match status" value="1"/>
</dbReference>
<evidence type="ECO:0000256" key="4">
    <source>
        <dbReference type="ARBA" id="ARBA00022692"/>
    </source>
</evidence>
<dbReference type="Proteomes" id="UP000598971">
    <property type="component" value="Unassembled WGS sequence"/>
</dbReference>
<evidence type="ECO:0000256" key="8">
    <source>
        <dbReference type="ARBA" id="ARBA00023136"/>
    </source>
</evidence>
<evidence type="ECO:0000256" key="9">
    <source>
        <dbReference type="ARBA" id="ARBA00023237"/>
    </source>
</evidence>
<dbReference type="InterPro" id="IPR037066">
    <property type="entry name" value="Plug_dom_sf"/>
</dbReference>
<keyword evidence="14" id="KW-0675">Receptor</keyword>
<dbReference type="Gene3D" id="2.170.130.10">
    <property type="entry name" value="TonB-dependent receptor, plug domain"/>
    <property type="match status" value="1"/>
</dbReference>
<evidence type="ECO:0000256" key="7">
    <source>
        <dbReference type="ARBA" id="ARBA00023077"/>
    </source>
</evidence>
<dbReference type="PROSITE" id="PS01156">
    <property type="entry name" value="TONB_DEPENDENT_REC_2"/>
    <property type="match status" value="1"/>
</dbReference>
<keyword evidence="9 10" id="KW-0998">Cell outer membrane</keyword>
<evidence type="ECO:0000313" key="15">
    <source>
        <dbReference type="Proteomes" id="UP000598971"/>
    </source>
</evidence>
<dbReference type="InterPro" id="IPR039426">
    <property type="entry name" value="TonB-dep_rcpt-like"/>
</dbReference>
<evidence type="ECO:0000256" key="1">
    <source>
        <dbReference type="ARBA" id="ARBA00004571"/>
    </source>
</evidence>
<dbReference type="InterPro" id="IPR000531">
    <property type="entry name" value="Beta-barrel_TonB"/>
</dbReference>
<keyword evidence="6" id="KW-0406">Ion transport</keyword>
<evidence type="ECO:0000313" key="14">
    <source>
        <dbReference type="EMBL" id="NNV55461.1"/>
    </source>
</evidence>
<feature type="domain" description="TonB-dependent receptor plug" evidence="13">
    <location>
        <begin position="45"/>
        <end position="151"/>
    </location>
</feature>
<evidence type="ECO:0000256" key="11">
    <source>
        <dbReference type="RuleBase" id="RU003357"/>
    </source>
</evidence>
<dbReference type="AlphaFoldDB" id="A0A8J8JWM7"/>
<sequence length="658" mass="73795">MSMKKILFSLVALAATPCIFAQKDSTVNLLNEVVVTATKFPVKLSTTGKVLTVISRQQLERSEGKDLAQLLNEQAGISVNGANSNPGKDKAVYVRGAKSDYTLIAIDGVPVYDPSASYFDFRLMPLDNIERIEILKGSQSTLYGADAIAGVINIITKKGSNKTLSPYATVGFGTYNTVKMNAGINGGKQFFTYNIGYTHYKTDGFSESADKTNSGNFDKDGYEQNSLNANFGIRVNKQVSINPYLRYSKFNGRLDGDAFADDKDYTYNLKNMQAGVKTEWTMGKATYRLLYNYNNIHRNYLNDSLLKETAFDGYSTGNYTGKEHFAEAYISLPVNKQISFVGGVDYRNSNTEVHTAGIYKYVFDAGIYSGTYESNIAKDSAKQKQVGIYGALIYVGKSGFHAELGGRYNNHSEYGNNMAYNINPSYFINKQIKLFANISTAYKVPTLYQLYSEYHNPFTTLQPEKAISYEGGAQYYATNNLFTARVAVFNRQVKDAIAFYYDAATYASYFINQDKQNDWGFEIEPTLNFKNKGQIILAYAHVDGNLTTKNAGKDSTYFNLLRRPKNTFSATFNYPVTKKLFASLAIRNFGKRADFDFTSYQALTLKAYWLVDVYAEYRFTKNIKFFADLKNITNTSYQELAGYNTMGRNINAGITVHF</sequence>
<dbReference type="PANTHER" id="PTHR30069:SF53">
    <property type="entry name" value="COLICIN I RECEPTOR-RELATED"/>
    <property type="match status" value="1"/>
</dbReference>